<dbReference type="PANTHER" id="PTHR12526:SF572">
    <property type="entry name" value="BLL5144 PROTEIN"/>
    <property type="match status" value="1"/>
</dbReference>
<dbReference type="CDD" id="cd03822">
    <property type="entry name" value="GT4_mannosyltransferase-like"/>
    <property type="match status" value="1"/>
</dbReference>
<dbReference type="Gene3D" id="3.40.50.2000">
    <property type="entry name" value="Glycogen Phosphorylase B"/>
    <property type="match status" value="2"/>
</dbReference>
<dbReference type="EMBL" id="LT608328">
    <property type="protein sequence ID" value="SCM55111.1"/>
    <property type="molecule type" value="Genomic_DNA"/>
</dbReference>
<dbReference type="SUPFAM" id="SSF53756">
    <property type="entry name" value="UDP-Glycosyltransferase/glycogen phosphorylase"/>
    <property type="match status" value="1"/>
</dbReference>
<evidence type="ECO:0000313" key="4">
    <source>
        <dbReference type="Proteomes" id="UP000178485"/>
    </source>
</evidence>
<dbReference type="Pfam" id="PF00534">
    <property type="entry name" value="Glycos_transf_1"/>
    <property type="match status" value="1"/>
</dbReference>
<feature type="domain" description="Glycosyltransferase subfamily 4-like N-terminal" evidence="2">
    <location>
        <begin position="35"/>
        <end position="172"/>
    </location>
</feature>
<protein>
    <submittedName>
        <fullName evidence="3">Glycosyl transferase group 1</fullName>
    </submittedName>
</protein>
<evidence type="ECO:0000259" key="1">
    <source>
        <dbReference type="Pfam" id="PF00534"/>
    </source>
</evidence>
<evidence type="ECO:0000259" key="2">
    <source>
        <dbReference type="Pfam" id="PF13439"/>
    </source>
</evidence>
<name>A0A1G4G2Z7_9BACT</name>
<accession>A0A1G4G2Z7</accession>
<reference evidence="3 4" key="1">
    <citation type="submission" date="2016-08" db="EMBL/GenBank/DDBJ databases">
        <authorList>
            <person name="Seilhamer J.J."/>
        </authorList>
    </citation>
    <scope>NUCLEOTIDE SEQUENCE [LARGE SCALE GENOMIC DNA]</scope>
    <source>
        <strain evidence="3">ING2-E5A</strain>
    </source>
</reference>
<dbReference type="GO" id="GO:0005975">
    <property type="term" value="P:carbohydrate metabolic process"/>
    <property type="evidence" value="ECO:0007669"/>
    <property type="project" value="InterPro"/>
</dbReference>
<evidence type="ECO:0000313" key="3">
    <source>
        <dbReference type="EMBL" id="SCM55111.1"/>
    </source>
</evidence>
<gene>
    <name evidence="3" type="ORF">ING2E5A_0023</name>
</gene>
<dbReference type="Proteomes" id="UP000178485">
    <property type="component" value="Chromosome i"/>
</dbReference>
<keyword evidence="3" id="KW-0808">Transferase</keyword>
<dbReference type="GO" id="GO:0016757">
    <property type="term" value="F:glycosyltransferase activity"/>
    <property type="evidence" value="ECO:0007669"/>
    <property type="project" value="InterPro"/>
</dbReference>
<dbReference type="InterPro" id="IPR001296">
    <property type="entry name" value="Glyco_trans_1"/>
</dbReference>
<dbReference type="InterPro" id="IPR008928">
    <property type="entry name" value="6-hairpin_glycosidase_sf"/>
</dbReference>
<feature type="domain" description="Glycosyl transferase family 1" evidence="1">
    <location>
        <begin position="181"/>
        <end position="358"/>
    </location>
</feature>
<sequence length="743" mass="85146">MKIAYIGTYPPRQCGIATFTENLCKSIALNLGQERKNQASVIAINDSSSLQEYDYPPEVKYIIRQNYREDYINAAEQINLSNFQACILNHEFGIFGGESGLYILSLTDRLKVPLVVVFHTVLKEPSFLQKNIIRKINAAAAKIVVMSHKAVELLTTVYGIAAGKIEVIEHGVPDYLGVSHEAIKKEYNLGDRQVLLTFGFLGRNKGIETVINALPAVVERHPSLLYIVLGATHPNILKYSGEEYRKYLNKLVRDRKLQENVVFLKSFVTEDILFEYLRACDIYITPYNNKEQITSGTLAYAVGAGAAVISTPYWHAEELLAEGRGRLFDFKNSEQLADILNELLDYPERMKALREKAYSYGKQMRWSMIGKQYLALLGRIVEAPPIQKRIQRPIVKMELLPDFSFDHIKRLTDDTGIVQHARYGIPNLKEGYCLDDNARALLMSLMAYSQNRDPFALDCMRIYLSYIQYMQTEEGTFRNFLSFRRDFLDREGSEDSFGRTIWALGYLLYASPNMAYREFGKELFDNSRQHFQRLEHLRGVANTVIGISYYLRCYPGDEALLQVMKELASRLTDAYFRNRADQWEWFESALTYDNAVLPLSLFHAAEVSDDPLFQDVAFKTTAFLEEVTLGKGYLSPIGSYGWYPKDGTRAMFDQQAIEVMGNVQLYFQAYNVTKEQEYLRKMFQSFLWFLGENDLRVPLYDYETGGCCDGLKQDGVNRNQGAESTLAYLISYLTVLKALEYES</sequence>
<dbReference type="InterPro" id="IPR028098">
    <property type="entry name" value="Glyco_trans_4-like_N"/>
</dbReference>
<dbReference type="Pfam" id="PF13439">
    <property type="entry name" value="Glyco_transf_4"/>
    <property type="match status" value="1"/>
</dbReference>
<keyword evidence="4" id="KW-1185">Reference proteome</keyword>
<proteinExistence type="predicted"/>
<dbReference type="AlphaFoldDB" id="A0A1G4G2Z7"/>
<dbReference type="STRING" id="1642646.ING2E5A_0023"/>
<dbReference type="KEGG" id="pmuc:ING2E5A_0023"/>
<dbReference type="SUPFAM" id="SSF48208">
    <property type="entry name" value="Six-hairpin glycosidases"/>
    <property type="match status" value="2"/>
</dbReference>
<dbReference type="PANTHER" id="PTHR12526">
    <property type="entry name" value="GLYCOSYLTRANSFERASE"/>
    <property type="match status" value="1"/>
</dbReference>
<dbReference type="RefSeq" id="WP_071135660.1">
    <property type="nucleotide sequence ID" value="NZ_JBMNSM010000003.1"/>
</dbReference>
<organism evidence="3 4">
    <name type="scientific">Petrimonas mucosa</name>
    <dbReference type="NCBI Taxonomy" id="1642646"/>
    <lineage>
        <taxon>Bacteria</taxon>
        <taxon>Pseudomonadati</taxon>
        <taxon>Bacteroidota</taxon>
        <taxon>Bacteroidia</taxon>
        <taxon>Bacteroidales</taxon>
        <taxon>Dysgonomonadaceae</taxon>
        <taxon>Petrimonas</taxon>
    </lineage>
</organism>